<evidence type="ECO:0000313" key="1">
    <source>
        <dbReference type="EMBL" id="GFH40830.1"/>
    </source>
</evidence>
<dbReference type="Proteomes" id="UP000475928">
    <property type="component" value="Unassembled WGS sequence"/>
</dbReference>
<accession>A0A6A0B602</accession>
<gene>
    <name evidence="1" type="ORF">Hs20B_12280</name>
</gene>
<keyword evidence="2" id="KW-1185">Reference proteome</keyword>
<sequence length="112" mass="12097">MSQLTSVPVKLEELVKNGVVKVAPAYVSVPKSDTLPAHIVFKADGDGQSNFIVMTTDLNIASKQDFAKAARIGRTEVELVNPELIGFTYPENGEEKLQLALKAETVKIKGAK</sequence>
<protein>
    <submittedName>
        <fullName evidence="1">Uncharacterized protein</fullName>
    </submittedName>
</protein>
<proteinExistence type="predicted"/>
<dbReference type="AlphaFoldDB" id="A0A6A0B602"/>
<dbReference type="EMBL" id="BLLH01000006">
    <property type="protein sequence ID" value="GFH40830.1"/>
    <property type="molecule type" value="Genomic_DNA"/>
</dbReference>
<reference evidence="1 2" key="1">
    <citation type="submission" date="2020-02" db="EMBL/GenBank/DDBJ databases">
        <title>Draft genome sequence of Lactococcus sp. Hs20B0-1.</title>
        <authorList>
            <person name="Noda S."/>
            <person name="Yuki M."/>
            <person name="Ohkuma M."/>
        </authorList>
    </citation>
    <scope>NUCLEOTIDE SEQUENCE [LARGE SCALE GENOMIC DNA]</scope>
    <source>
        <strain evidence="1 2">Hs20B0-1</strain>
    </source>
</reference>
<organism evidence="1 2">
    <name type="scientific">Pseudolactococcus insecticola</name>
    <dbReference type="NCBI Taxonomy" id="2709158"/>
    <lineage>
        <taxon>Bacteria</taxon>
        <taxon>Bacillati</taxon>
        <taxon>Bacillota</taxon>
        <taxon>Bacilli</taxon>
        <taxon>Lactobacillales</taxon>
        <taxon>Streptococcaceae</taxon>
        <taxon>Pseudolactococcus</taxon>
    </lineage>
</organism>
<evidence type="ECO:0000313" key="2">
    <source>
        <dbReference type="Proteomes" id="UP000475928"/>
    </source>
</evidence>
<dbReference type="RefSeq" id="WP_172356719.1">
    <property type="nucleotide sequence ID" value="NZ_BLLH01000006.1"/>
</dbReference>
<comment type="caution">
    <text evidence="1">The sequence shown here is derived from an EMBL/GenBank/DDBJ whole genome shotgun (WGS) entry which is preliminary data.</text>
</comment>
<name>A0A6A0B602_9LACT</name>